<dbReference type="AlphaFoldDB" id="A0A450VXX0"/>
<dbReference type="PANTHER" id="PTHR10098">
    <property type="entry name" value="RAPSYN-RELATED"/>
    <property type="match status" value="1"/>
</dbReference>
<name>A0A450VXX0_9GAMM</name>
<dbReference type="Pfam" id="PF13424">
    <property type="entry name" value="TPR_12"/>
    <property type="match status" value="1"/>
</dbReference>
<dbReference type="EMBL" id="CAADFG010000550">
    <property type="protein sequence ID" value="VFK05445.1"/>
    <property type="molecule type" value="Genomic_DNA"/>
</dbReference>
<sequence length="150" mass="16463">MGKLQLGTARLEQCRHPEALAARRRFTQLGEPTSVATAWHQTGMAYEGLGQPAEAEAAYREALAIRVRLGNAAGQAATLLQLGLLYNNRLERPEEAVAFYRQAADKYVELGDAAKEGVVHSNLAETLRGLRRPAEAREAIQRAIHCRATE</sequence>
<evidence type="ECO:0000313" key="3">
    <source>
        <dbReference type="EMBL" id="VFK09683.1"/>
    </source>
</evidence>
<protein>
    <submittedName>
        <fullName evidence="3">Tetratricopeptide repeat-containing protein</fullName>
    </submittedName>
</protein>
<reference evidence="3" key="1">
    <citation type="submission" date="2019-02" db="EMBL/GenBank/DDBJ databases">
        <authorList>
            <person name="Gruber-Vodicka R. H."/>
            <person name="Seah K. B. B."/>
        </authorList>
    </citation>
    <scope>NUCLEOTIDE SEQUENCE</scope>
    <source>
        <strain evidence="3">BECK_SA2B12</strain>
        <strain evidence="2">BECK_SA2B15</strain>
        <strain evidence="1">BECK_SA2B20</strain>
    </source>
</reference>
<dbReference type="EMBL" id="CAADFJ010000630">
    <property type="protein sequence ID" value="VFK09683.1"/>
    <property type="molecule type" value="Genomic_DNA"/>
</dbReference>
<dbReference type="Gene3D" id="1.25.40.10">
    <property type="entry name" value="Tetratricopeptide repeat domain"/>
    <property type="match status" value="1"/>
</dbReference>
<evidence type="ECO:0000313" key="1">
    <source>
        <dbReference type="EMBL" id="VFK05137.1"/>
    </source>
</evidence>
<dbReference type="InterPro" id="IPR019734">
    <property type="entry name" value="TPR_rpt"/>
</dbReference>
<dbReference type="EMBL" id="CAADFI010000537">
    <property type="protein sequence ID" value="VFK05137.1"/>
    <property type="molecule type" value="Genomic_DNA"/>
</dbReference>
<gene>
    <name evidence="2" type="ORF">BECKH772A_GA0070896_105502</name>
    <name evidence="1" type="ORF">BECKH772B_GA0070898_105372</name>
    <name evidence="3" type="ORF">BECKH772C_GA0070978_106301</name>
</gene>
<organism evidence="3">
    <name type="scientific">Candidatus Kentrum eta</name>
    <dbReference type="NCBI Taxonomy" id="2126337"/>
    <lineage>
        <taxon>Bacteria</taxon>
        <taxon>Pseudomonadati</taxon>
        <taxon>Pseudomonadota</taxon>
        <taxon>Gammaproteobacteria</taxon>
        <taxon>Candidatus Kentrum</taxon>
    </lineage>
</organism>
<dbReference type="PANTHER" id="PTHR10098:SF108">
    <property type="entry name" value="TETRATRICOPEPTIDE REPEAT PROTEIN 28"/>
    <property type="match status" value="1"/>
</dbReference>
<proteinExistence type="predicted"/>
<dbReference type="SMART" id="SM00028">
    <property type="entry name" value="TPR"/>
    <property type="match status" value="3"/>
</dbReference>
<dbReference type="SUPFAM" id="SSF48452">
    <property type="entry name" value="TPR-like"/>
    <property type="match status" value="1"/>
</dbReference>
<dbReference type="InterPro" id="IPR011990">
    <property type="entry name" value="TPR-like_helical_dom_sf"/>
</dbReference>
<dbReference type="Pfam" id="PF13374">
    <property type="entry name" value="TPR_10"/>
    <property type="match status" value="1"/>
</dbReference>
<accession>A0A450VXX0</accession>
<evidence type="ECO:0000313" key="2">
    <source>
        <dbReference type="EMBL" id="VFK05445.1"/>
    </source>
</evidence>